<dbReference type="NCBIfam" id="NF001995">
    <property type="entry name" value="PRK00794.1-1"/>
    <property type="match status" value="1"/>
</dbReference>
<keyword evidence="4" id="KW-0969">Cilium</keyword>
<dbReference type="GO" id="GO:1902209">
    <property type="term" value="P:negative regulation of bacterial-type flagellum assembly"/>
    <property type="evidence" value="ECO:0007669"/>
    <property type="project" value="InterPro"/>
</dbReference>
<evidence type="ECO:0000256" key="1">
    <source>
        <dbReference type="ARBA" id="ARBA00022491"/>
    </source>
</evidence>
<keyword evidence="2" id="KW-1005">Bacterial flagellum biogenesis</keyword>
<keyword evidence="4" id="KW-0966">Cell projection</keyword>
<dbReference type="GO" id="GO:0006402">
    <property type="term" value="P:mRNA catabolic process"/>
    <property type="evidence" value="ECO:0007669"/>
    <property type="project" value="InterPro"/>
</dbReference>
<dbReference type="AlphaFoldDB" id="A0A2W7NAG0"/>
<keyword evidence="5" id="KW-1185">Reference proteome</keyword>
<gene>
    <name evidence="4" type="ORF">LX81_02656</name>
</gene>
<protein>
    <submittedName>
        <fullName evidence="4">Flagellar protein FlbT</fullName>
    </submittedName>
</protein>
<dbReference type="Proteomes" id="UP000248916">
    <property type="component" value="Unassembled WGS sequence"/>
</dbReference>
<dbReference type="EMBL" id="QKZL01000011">
    <property type="protein sequence ID" value="PZX15067.1"/>
    <property type="molecule type" value="Genomic_DNA"/>
</dbReference>
<dbReference type="Pfam" id="PF07378">
    <property type="entry name" value="FlbT"/>
    <property type="match status" value="1"/>
</dbReference>
<evidence type="ECO:0000256" key="3">
    <source>
        <dbReference type="ARBA" id="ARBA00022884"/>
    </source>
</evidence>
<sequence>MTGLVLKLAPNERVLINGAVIENGNRRGRLNIVTPGANILRLRDAIHPGEANTPVRRLCYAAQLILSGDISMADARAELGAGILQLGAAMNDPESTKIVRAAFKAIEDNQPYYVLKSLRQLLPREEYLLSIAKRPPSPDAIAAQ</sequence>
<dbReference type="RefSeq" id="WP_111537779.1">
    <property type="nucleotide sequence ID" value="NZ_QKZL01000011.1"/>
</dbReference>
<keyword evidence="1" id="KW-0678">Repressor</keyword>
<dbReference type="InterPro" id="IPR009967">
    <property type="entry name" value="Flagellum_FlbT"/>
</dbReference>
<dbReference type="OrthoDB" id="8561314at2"/>
<proteinExistence type="predicted"/>
<reference evidence="4 5" key="1">
    <citation type="submission" date="2018-06" db="EMBL/GenBank/DDBJ databases">
        <title>Genomic Encyclopedia of Archaeal and Bacterial Type Strains, Phase II (KMG-II): from individual species to whole genera.</title>
        <authorList>
            <person name="Goeker M."/>
        </authorList>
    </citation>
    <scope>NUCLEOTIDE SEQUENCE [LARGE SCALE GENOMIC DNA]</scope>
    <source>
        <strain evidence="4 5">DSM 22009</strain>
    </source>
</reference>
<organism evidence="4 5">
    <name type="scientific">Palleronia aestuarii</name>
    <dbReference type="NCBI Taxonomy" id="568105"/>
    <lineage>
        <taxon>Bacteria</taxon>
        <taxon>Pseudomonadati</taxon>
        <taxon>Pseudomonadota</taxon>
        <taxon>Alphaproteobacteria</taxon>
        <taxon>Rhodobacterales</taxon>
        <taxon>Roseobacteraceae</taxon>
        <taxon>Palleronia</taxon>
    </lineage>
</organism>
<dbReference type="GO" id="GO:0044781">
    <property type="term" value="P:bacterial-type flagellum organization"/>
    <property type="evidence" value="ECO:0007669"/>
    <property type="project" value="UniProtKB-KW"/>
</dbReference>
<keyword evidence="4" id="KW-0282">Flagellum</keyword>
<dbReference type="GO" id="GO:0048027">
    <property type="term" value="F:mRNA 5'-UTR binding"/>
    <property type="evidence" value="ECO:0007669"/>
    <property type="project" value="InterPro"/>
</dbReference>
<accession>A0A2W7NAG0</accession>
<evidence type="ECO:0000313" key="5">
    <source>
        <dbReference type="Proteomes" id="UP000248916"/>
    </source>
</evidence>
<name>A0A2W7NAG0_9RHOB</name>
<comment type="caution">
    <text evidence="4">The sequence shown here is derived from an EMBL/GenBank/DDBJ whole genome shotgun (WGS) entry which is preliminary data.</text>
</comment>
<evidence type="ECO:0000313" key="4">
    <source>
        <dbReference type="EMBL" id="PZX15067.1"/>
    </source>
</evidence>
<evidence type="ECO:0000256" key="2">
    <source>
        <dbReference type="ARBA" id="ARBA00022795"/>
    </source>
</evidence>
<keyword evidence="3" id="KW-0694">RNA-binding</keyword>